<evidence type="ECO:0000313" key="10">
    <source>
        <dbReference type="Proteomes" id="UP001337655"/>
    </source>
</evidence>
<evidence type="ECO:0000256" key="6">
    <source>
        <dbReference type="SAM" id="MobiDB-lite"/>
    </source>
</evidence>
<dbReference type="EC" id="5.6.2.4" evidence="5"/>
<accession>A0AAV9NT55</accession>
<feature type="region of interest" description="Disordered" evidence="6">
    <location>
        <begin position="413"/>
        <end position="438"/>
    </location>
</feature>
<comment type="caution">
    <text evidence="9">The sequence shown here is derived from an EMBL/GenBank/DDBJ whole genome shotgun (WGS) entry which is preliminary data.</text>
</comment>
<dbReference type="InterPro" id="IPR014001">
    <property type="entry name" value="Helicase_ATP-bd"/>
</dbReference>
<dbReference type="PANTHER" id="PTHR13710:SF154">
    <property type="entry name" value="RECQ HELICASE, PUTATIVE (AFU_ORTHOLOGUE AFUA_6G14720)-RELATED"/>
    <property type="match status" value="1"/>
</dbReference>
<organism evidence="9 10">
    <name type="scientific">Saxophila tyrrhenica</name>
    <dbReference type="NCBI Taxonomy" id="1690608"/>
    <lineage>
        <taxon>Eukaryota</taxon>
        <taxon>Fungi</taxon>
        <taxon>Dikarya</taxon>
        <taxon>Ascomycota</taxon>
        <taxon>Pezizomycotina</taxon>
        <taxon>Dothideomycetes</taxon>
        <taxon>Dothideomycetidae</taxon>
        <taxon>Mycosphaerellales</taxon>
        <taxon>Extremaceae</taxon>
        <taxon>Saxophila</taxon>
    </lineage>
</organism>
<dbReference type="InterPro" id="IPR011545">
    <property type="entry name" value="DEAD/DEAH_box_helicase_dom"/>
</dbReference>
<dbReference type="EMBL" id="JAVRRT010000038">
    <property type="protein sequence ID" value="KAK5162702.1"/>
    <property type="molecule type" value="Genomic_DNA"/>
</dbReference>
<dbReference type="GO" id="GO:0005737">
    <property type="term" value="C:cytoplasm"/>
    <property type="evidence" value="ECO:0007669"/>
    <property type="project" value="TreeGrafter"/>
</dbReference>
<keyword evidence="2" id="KW-0547">Nucleotide-binding</keyword>
<proteinExistence type="inferred from homology"/>
<dbReference type="RefSeq" id="XP_064653367.1">
    <property type="nucleotide sequence ID" value="XM_064808446.1"/>
</dbReference>
<dbReference type="Proteomes" id="UP001337655">
    <property type="component" value="Unassembled WGS sequence"/>
</dbReference>
<dbReference type="GO" id="GO:0000724">
    <property type="term" value="P:double-strand break repair via homologous recombination"/>
    <property type="evidence" value="ECO:0007669"/>
    <property type="project" value="TreeGrafter"/>
</dbReference>
<name>A0AAV9NT55_9PEZI</name>
<evidence type="ECO:0000256" key="5">
    <source>
        <dbReference type="ARBA" id="ARBA00034808"/>
    </source>
</evidence>
<dbReference type="InterPro" id="IPR001650">
    <property type="entry name" value="Helicase_C-like"/>
</dbReference>
<gene>
    <name evidence="9" type="ORF">LTR77_011237</name>
</gene>
<sequence>MLAGIVYCTRVVGVEVILPVNEREEQGDEDDKRFRQVRDEYLADGTYSVMSKMLSLLAYGKSVAMSHNNAGMISFSLNRTVMNFRGKPINLKKFSRMVQDVIAKAEDRLWGELMWTKRDDRFEIPLESLVDDVTFTKRGVSFITHGENGLTDKRQWMLEQAFAHAQEKKLRRGDSWAKLAVRQYLREIDRFRELLLFCVHVTGGQPARGSEITTVRFRNGYMQDRNVFVIQGHMVIVTRYHKSQSQFDKPKVIPRFLPWKVGQLLAVHLAYVQPLQQYLGERVRELGVSDYVWSSEFGPWGTDRLTKIIARETEKALGWRLTTLDYRHVAISLGREKVGDQFAQGYAEQSDEVEEPEMDEDDGLEISAGRGGEIGANRYGVSLEVIKHLSSRSIDTFRPLSMQWHRFLGLESSRQGSGVGQKRDAHMRSDSSGVSGEVEYERRKQALMFLNNGIHGWMEMLEGFRQQPVPSNSVPVSSEPSHGRSTPCAPIDPQLAPLPRPPSTPYVDGVGGLITPGESQGLETSPLWYRSHMTAPVGTRPAIGEAEMKQAMRKALRRDDVSFRSDKQREALESIMKKDDFIPLVVVLPTGGGKSLLFTAPACLDDPGVTVVVVPYRALLNRLLQTAQEAGIDCFEWKRGEVNPAALVFVSADVVQPFMSYARVMEGKGLLRRVFVDESHLTFTSSNWRAKLTTVRLVRGLRAPTIMLTATLPVMLEFELEEQMAAHMARYIRMVTTRPRTRYTVDMCAAGKGPERTREVCRRMTKHLGGRRGVVYSRSRQGCERLAEELECAYYHAGAVDNQERLDRWLEKGGLIVATSALGTGVDFPGVVFVLHTDIPYGMIDFAQESGRGGRAGEDVDSLIVVEEGRVETLAELSRGVGGIDQQVMDEFITTRECRRLIMSRYLDGQEIHCESEGGMARCDRCGGGLT</sequence>
<dbReference type="GO" id="GO:0009378">
    <property type="term" value="F:four-way junction helicase activity"/>
    <property type="evidence" value="ECO:0007669"/>
    <property type="project" value="TreeGrafter"/>
</dbReference>
<dbReference type="GO" id="GO:0005524">
    <property type="term" value="F:ATP binding"/>
    <property type="evidence" value="ECO:0007669"/>
    <property type="project" value="UniProtKB-KW"/>
</dbReference>
<evidence type="ECO:0000256" key="2">
    <source>
        <dbReference type="ARBA" id="ARBA00022741"/>
    </source>
</evidence>
<comment type="similarity">
    <text evidence="1">Belongs to the helicase family. RecQ subfamily.</text>
</comment>
<dbReference type="AlphaFoldDB" id="A0AAV9NT55"/>
<dbReference type="Gene3D" id="3.40.50.300">
    <property type="entry name" value="P-loop containing nucleotide triphosphate hydrolases"/>
    <property type="match status" value="2"/>
</dbReference>
<protein>
    <recommendedName>
        <fullName evidence="5">DNA 3'-5' helicase</fullName>
        <ecNumber evidence="5">5.6.2.4</ecNumber>
    </recommendedName>
</protein>
<evidence type="ECO:0000313" key="9">
    <source>
        <dbReference type="EMBL" id="KAK5162702.1"/>
    </source>
</evidence>
<dbReference type="GO" id="GO:0003676">
    <property type="term" value="F:nucleic acid binding"/>
    <property type="evidence" value="ECO:0007669"/>
    <property type="project" value="InterPro"/>
</dbReference>
<dbReference type="PANTHER" id="PTHR13710">
    <property type="entry name" value="DNA HELICASE RECQ FAMILY MEMBER"/>
    <property type="match status" value="1"/>
</dbReference>
<dbReference type="InterPro" id="IPR027417">
    <property type="entry name" value="P-loop_NTPase"/>
</dbReference>
<evidence type="ECO:0000256" key="1">
    <source>
        <dbReference type="ARBA" id="ARBA00005446"/>
    </source>
</evidence>
<feature type="region of interest" description="Disordered" evidence="6">
    <location>
        <begin position="468"/>
        <end position="488"/>
    </location>
</feature>
<dbReference type="GO" id="GO:0043138">
    <property type="term" value="F:3'-5' DNA helicase activity"/>
    <property type="evidence" value="ECO:0007669"/>
    <property type="project" value="UniProtKB-EC"/>
</dbReference>
<evidence type="ECO:0000259" key="8">
    <source>
        <dbReference type="PROSITE" id="PS51194"/>
    </source>
</evidence>
<dbReference type="GeneID" id="89932554"/>
<feature type="domain" description="Helicase ATP-binding" evidence="7">
    <location>
        <begin position="575"/>
        <end position="730"/>
    </location>
</feature>
<dbReference type="Pfam" id="PF00271">
    <property type="entry name" value="Helicase_C"/>
    <property type="match status" value="1"/>
</dbReference>
<feature type="domain" description="Helicase C-terminal" evidence="8">
    <location>
        <begin position="759"/>
        <end position="892"/>
    </location>
</feature>
<evidence type="ECO:0000256" key="4">
    <source>
        <dbReference type="ARBA" id="ARBA00034617"/>
    </source>
</evidence>
<feature type="compositionally biased region" description="Low complexity" evidence="6">
    <location>
        <begin position="468"/>
        <end position="480"/>
    </location>
</feature>
<dbReference type="PROSITE" id="PS51192">
    <property type="entry name" value="HELICASE_ATP_BIND_1"/>
    <property type="match status" value="1"/>
</dbReference>
<keyword evidence="3" id="KW-0067">ATP-binding</keyword>
<evidence type="ECO:0000256" key="3">
    <source>
        <dbReference type="ARBA" id="ARBA00022840"/>
    </source>
</evidence>
<evidence type="ECO:0000259" key="7">
    <source>
        <dbReference type="PROSITE" id="PS51192"/>
    </source>
</evidence>
<dbReference type="SMART" id="SM00490">
    <property type="entry name" value="HELICc"/>
    <property type="match status" value="1"/>
</dbReference>
<keyword evidence="10" id="KW-1185">Reference proteome</keyword>
<dbReference type="PROSITE" id="PS51194">
    <property type="entry name" value="HELICASE_CTER"/>
    <property type="match status" value="1"/>
</dbReference>
<dbReference type="SUPFAM" id="SSF52540">
    <property type="entry name" value="P-loop containing nucleoside triphosphate hydrolases"/>
    <property type="match status" value="1"/>
</dbReference>
<comment type="catalytic activity">
    <reaction evidence="4">
        <text>Couples ATP hydrolysis with the unwinding of duplex DNA by translocating in the 3'-5' direction.</text>
        <dbReference type="EC" id="5.6.2.4"/>
    </reaction>
</comment>
<dbReference type="GO" id="GO:0005694">
    <property type="term" value="C:chromosome"/>
    <property type="evidence" value="ECO:0007669"/>
    <property type="project" value="TreeGrafter"/>
</dbReference>
<dbReference type="SMART" id="SM00487">
    <property type="entry name" value="DEXDc"/>
    <property type="match status" value="1"/>
</dbReference>
<dbReference type="Pfam" id="PF00270">
    <property type="entry name" value="DEAD"/>
    <property type="match status" value="1"/>
</dbReference>
<reference evidence="9 10" key="1">
    <citation type="submission" date="2023-08" db="EMBL/GenBank/DDBJ databases">
        <title>Black Yeasts Isolated from many extreme environments.</title>
        <authorList>
            <person name="Coleine C."/>
            <person name="Stajich J.E."/>
            <person name="Selbmann L."/>
        </authorList>
    </citation>
    <scope>NUCLEOTIDE SEQUENCE [LARGE SCALE GENOMIC DNA]</scope>
    <source>
        <strain evidence="9 10">CCFEE 5935</strain>
    </source>
</reference>